<accession>A0ABP8NBT7</accession>
<gene>
    <name evidence="2" type="ORF">GCM10023156_47200</name>
</gene>
<name>A0ABP8NBT7_9BACT</name>
<dbReference type="Proteomes" id="UP001500840">
    <property type="component" value="Unassembled WGS sequence"/>
</dbReference>
<keyword evidence="3" id="KW-1185">Reference proteome</keyword>
<keyword evidence="1" id="KW-1133">Transmembrane helix</keyword>
<keyword evidence="1" id="KW-0472">Membrane</keyword>
<keyword evidence="1" id="KW-0812">Transmembrane</keyword>
<evidence type="ECO:0000313" key="2">
    <source>
        <dbReference type="EMBL" id="GAA4462829.1"/>
    </source>
</evidence>
<proteinExistence type="predicted"/>
<evidence type="ECO:0008006" key="4">
    <source>
        <dbReference type="Google" id="ProtNLM"/>
    </source>
</evidence>
<comment type="caution">
    <text evidence="2">The sequence shown here is derived from an EMBL/GenBank/DDBJ whole genome shotgun (WGS) entry which is preliminary data.</text>
</comment>
<sequence length="347" mass="38171">MRNEQEPTGVIAMRWILLMIVGGLPAWGWSQTFEVIQPSGVRSTVIELQRDSMQIRDASAGRLVYFRDSRFDSLDGQYAGYFHPDLNRVLRFPRSGRGDMWMADLDDVSPRFQPMTGVLRPTDPRSPPPPGLNQGFFPGGFGPIPSFMPAPFVPVPPVWSSGISATIGPAPIFAYPPIHHRPQSVLIDSQIVAGPALPPVTIGLRNGGPSDLVVTIVNLKDDSKTEQVKIRSGEVVNRSFSRIPAAERIDTYRVLNEFGDVVTRQKTLPLPAEVLYEIVVHQWQVQSIAIDRTGKSPNVIEDIHYQGKGLGRFPLPAGRELQSGVIDVFRAAVNQGNPATVAPITTR</sequence>
<feature type="transmembrane region" description="Helical" evidence="1">
    <location>
        <begin position="12"/>
        <end position="29"/>
    </location>
</feature>
<reference evidence="3" key="1">
    <citation type="journal article" date="2019" name="Int. J. Syst. Evol. Microbiol.">
        <title>The Global Catalogue of Microorganisms (GCM) 10K type strain sequencing project: providing services to taxonomists for standard genome sequencing and annotation.</title>
        <authorList>
            <consortium name="The Broad Institute Genomics Platform"/>
            <consortium name="The Broad Institute Genome Sequencing Center for Infectious Disease"/>
            <person name="Wu L."/>
            <person name="Ma J."/>
        </authorList>
    </citation>
    <scope>NUCLEOTIDE SEQUENCE [LARGE SCALE GENOMIC DNA]</scope>
    <source>
        <strain evidence="3">JCM 17759</strain>
    </source>
</reference>
<dbReference type="EMBL" id="BAABGA010000064">
    <property type="protein sequence ID" value="GAA4462829.1"/>
    <property type="molecule type" value="Genomic_DNA"/>
</dbReference>
<protein>
    <recommendedName>
        <fullName evidence="4">SLA1 homology domain-containing protein</fullName>
    </recommendedName>
</protein>
<evidence type="ECO:0000313" key="3">
    <source>
        <dbReference type="Proteomes" id="UP001500840"/>
    </source>
</evidence>
<evidence type="ECO:0000256" key="1">
    <source>
        <dbReference type="SAM" id="Phobius"/>
    </source>
</evidence>
<organism evidence="2 3">
    <name type="scientific">Novipirellula rosea</name>
    <dbReference type="NCBI Taxonomy" id="1031540"/>
    <lineage>
        <taxon>Bacteria</taxon>
        <taxon>Pseudomonadati</taxon>
        <taxon>Planctomycetota</taxon>
        <taxon>Planctomycetia</taxon>
        <taxon>Pirellulales</taxon>
        <taxon>Pirellulaceae</taxon>
        <taxon>Novipirellula</taxon>
    </lineage>
</organism>